<proteinExistence type="inferred from homology"/>
<protein>
    <recommendedName>
        <fullName evidence="3">Terpene cyclase/mutase family member</fullName>
        <ecNumber evidence="3">5.4.99.-</ecNumber>
    </recommendedName>
</protein>
<dbReference type="EMBL" id="CM000764">
    <property type="protein sequence ID" value="KXG28160.1"/>
    <property type="molecule type" value="Genomic_DNA"/>
</dbReference>
<reference evidence="7 8" key="1">
    <citation type="journal article" date="2009" name="Nature">
        <title>The Sorghum bicolor genome and the diversification of grasses.</title>
        <authorList>
            <person name="Paterson A.H."/>
            <person name="Bowers J.E."/>
            <person name="Bruggmann R."/>
            <person name="Dubchak I."/>
            <person name="Grimwood J."/>
            <person name="Gundlach H."/>
            <person name="Haberer G."/>
            <person name="Hellsten U."/>
            <person name="Mitros T."/>
            <person name="Poliakov A."/>
            <person name="Schmutz J."/>
            <person name="Spannagl M."/>
            <person name="Tang H."/>
            <person name="Wang X."/>
            <person name="Wicker T."/>
            <person name="Bharti A.K."/>
            <person name="Chapman J."/>
            <person name="Feltus F.A."/>
            <person name="Gowik U."/>
            <person name="Grigoriev I.V."/>
            <person name="Lyons E."/>
            <person name="Maher C.A."/>
            <person name="Martis M."/>
            <person name="Narechania A."/>
            <person name="Otillar R.P."/>
            <person name="Penning B.W."/>
            <person name="Salamov A.A."/>
            <person name="Wang Y."/>
            <person name="Zhang L."/>
            <person name="Carpita N.C."/>
            <person name="Freeling M."/>
            <person name="Gingle A.R."/>
            <person name="Hash C.T."/>
            <person name="Keller B."/>
            <person name="Klein P."/>
            <person name="Kresovich S."/>
            <person name="McCann M.C."/>
            <person name="Ming R."/>
            <person name="Peterson D.G."/>
            <person name="Mehboob-ur-Rahman"/>
            <person name="Ware D."/>
            <person name="Westhoff P."/>
            <person name="Mayer K.F."/>
            <person name="Messing J."/>
            <person name="Rokhsar D.S."/>
        </authorList>
    </citation>
    <scope>NUCLEOTIDE SEQUENCE [LARGE SCALE GENOMIC DNA]</scope>
    <source>
        <strain evidence="8">cv. BTx623</strain>
    </source>
</reference>
<dbReference type="EC" id="5.4.99.-" evidence="3"/>
<dbReference type="GO" id="GO:0016104">
    <property type="term" value="P:triterpenoid biosynthetic process"/>
    <property type="evidence" value="ECO:0007669"/>
    <property type="project" value="InterPro"/>
</dbReference>
<name>A0A1B6PR67_SORBI</name>
<dbReference type="InParanoid" id="A0A1B6PR67"/>
<evidence type="ECO:0000256" key="2">
    <source>
        <dbReference type="ARBA" id="ARBA00022737"/>
    </source>
</evidence>
<dbReference type="EMBL" id="CM000764">
    <property type="protein sequence ID" value="OQU83221.1"/>
    <property type="molecule type" value="Genomic_DNA"/>
</dbReference>
<keyword evidence="8" id="KW-1185">Reference proteome</keyword>
<feature type="transmembrane region" description="Helical" evidence="4">
    <location>
        <begin position="127"/>
        <end position="148"/>
    </location>
</feature>
<dbReference type="Gramene" id="KXG28160">
    <property type="protein sequence ID" value="KXG28160"/>
    <property type="gene ID" value="SORBI_3005G092500"/>
</dbReference>
<evidence type="ECO:0000256" key="4">
    <source>
        <dbReference type="SAM" id="Phobius"/>
    </source>
</evidence>
<dbReference type="Pfam" id="PF13243">
    <property type="entry name" value="SQHop_cyclase_C"/>
    <property type="match status" value="1"/>
</dbReference>
<sequence length="766" mass="87525">MWRLKVSERSSPWLGSVNNLLGRQEWVLDPDDLGTPEERAQVDRARREFADHRFERKHSSDLLMRIQYAKENPHNHLGDLPPAVKLQENDDDIITEEAVWTSVKRAVNRVCNLQAHDGHWPADYGGLLFLMPGLIITLYVSGVLNAVLSSEHQIEILRYIYNHQNEDGGWGLHIEGHSTMLSSALNYVALRLLGECPNGGDGAMEKGRNWILDHGGAIFMAAWGKFWLSVLGVYDWSGNNPVPPELWLLPHYLPFHPGRVVCYCRMVYMPMSYIYGRRFVGPITPLVLELRKELYTDAYDEIDWNKARTECAKEDMYKPHSLVLDISMTILHKFEQIMFHWPWRKLRNKALAFTMRHVHYEDESTHYINLGGVPKVLNMLARWIEDPNSEAFKCHIARVYDFLWIAEDGMKMQIYDGSQLWDATFTVEVLLATGLVKELGPTLKRAHSFIKNSQLLENCLGDLNYWHRHISKGGWTFSTADDGWQVSDCSANGLKVCLLLSTISPEIVGEPLEIERQFDAVNCLMSLMNNDGGFSAFEPTRSSPWLEHINPSEAFGRTMIDYPYVECTSSAIQCLALFRKLNPGHRKEEVENCINKGADFIENIQRTDGSWYGSWGVCFTYATWFGVSGLVCAGRTFENSTAIRKACDFLLSKELPCGGWGESWLSSHNEVYTNLRGNRHHGTHTAWALLALIEAGQAERDPMPLHRAAKTLLNLQLEDGEFPQQEIIGVFMQTAMASYSQYRNIFPIWALTEYRRRVLLAGKKSE</sequence>
<keyword evidence="2" id="KW-0677">Repeat</keyword>
<feature type="domain" description="Squalene cyclase N-terminal" evidence="6">
    <location>
        <begin position="103"/>
        <end position="363"/>
    </location>
</feature>
<feature type="domain" description="Squalene cyclase C-terminal" evidence="5">
    <location>
        <begin position="418"/>
        <end position="756"/>
    </location>
</feature>
<dbReference type="FunCoup" id="A0A1B6PR67">
    <property type="interactions" value="396"/>
</dbReference>
<dbReference type="AlphaFoldDB" id="A0A1B6PR67"/>
<dbReference type="FunFam" id="1.50.10.20:FF:000011">
    <property type="entry name" value="Terpene cyclase/mutase family member"/>
    <property type="match status" value="1"/>
</dbReference>
<dbReference type="EMBL" id="CM000764">
    <property type="protein sequence ID" value="OQU83222.1"/>
    <property type="molecule type" value="Genomic_DNA"/>
</dbReference>
<dbReference type="Gramene" id="OQU83224">
    <property type="protein sequence ID" value="OQU83224"/>
    <property type="gene ID" value="SORBI_3005G092500"/>
</dbReference>
<dbReference type="NCBIfam" id="TIGR01787">
    <property type="entry name" value="squalene_cyclas"/>
    <property type="match status" value="1"/>
</dbReference>
<dbReference type="InterPro" id="IPR032697">
    <property type="entry name" value="SQ_cyclase_N"/>
</dbReference>
<dbReference type="Gene3D" id="1.50.10.20">
    <property type="match status" value="2"/>
</dbReference>
<keyword evidence="3" id="KW-0413">Isomerase</keyword>
<dbReference type="EMBL" id="CM000764">
    <property type="protein sequence ID" value="KXG28161.1"/>
    <property type="molecule type" value="Genomic_DNA"/>
</dbReference>
<dbReference type="InterPro" id="IPR032696">
    <property type="entry name" value="SQ_cyclase_C"/>
</dbReference>
<accession>A0A1B6PR67</accession>
<keyword evidence="4" id="KW-0472">Membrane</keyword>
<reference evidence="8" key="3">
    <citation type="journal article" date="2018" name="Plant J.">
        <title>The Sorghum bicolor reference genome: improved assembly, gene annotations, a transcriptome atlas, and signatures of genome organization.</title>
        <authorList>
            <person name="McCormick R.F."/>
            <person name="Truong S.K."/>
            <person name="Sreedasyam A."/>
            <person name="Jenkins J."/>
            <person name="Shu S."/>
            <person name="Sims D."/>
            <person name="Kennedy M."/>
            <person name="Amirebrahimi M."/>
            <person name="Weers B.D."/>
            <person name="McKinley B."/>
            <person name="Mattison A."/>
            <person name="Morishige D.T."/>
            <person name="Grimwood J."/>
            <person name="Schmutz J."/>
            <person name="Mullet J.E."/>
        </authorList>
    </citation>
    <scope>NUCLEOTIDE SEQUENCE [LARGE SCALE GENOMIC DNA]</scope>
    <source>
        <strain evidence="8">cv. BTx623</strain>
    </source>
</reference>
<dbReference type="OrthoDB" id="599695at2759"/>
<dbReference type="SFLD" id="SFLDG01016">
    <property type="entry name" value="Prenyltransferase_Like_2"/>
    <property type="match status" value="1"/>
</dbReference>
<reference evidence="7" key="2">
    <citation type="submission" date="2017-02" db="EMBL/GenBank/DDBJ databases">
        <title>WGS assembly of Sorghum bicolor.</title>
        <authorList>
            <person name="Paterson A."/>
            <person name="Mullet J."/>
            <person name="Bowers J."/>
            <person name="Bruggmann R."/>
            <person name="Dubchak I."/>
            <person name="Grimwood J."/>
            <person name="Gundlach H."/>
            <person name="Haberer G."/>
            <person name="Hellsten U."/>
            <person name="Mitros T."/>
            <person name="Poliakov A."/>
            <person name="Schmutz J."/>
            <person name="Spannagl M."/>
            <person name="Tang H."/>
            <person name="Wang X."/>
            <person name="Wicker T."/>
            <person name="Bharti A."/>
            <person name="Chapman J."/>
            <person name="Feltus F."/>
            <person name="Gowik U."/>
            <person name="Grigoriev I."/>
            <person name="Lyons E."/>
            <person name="Maher C."/>
            <person name="Martis M."/>
            <person name="Narechania A."/>
            <person name="Otillar R."/>
            <person name="Penning B."/>
            <person name="Salamov A."/>
            <person name="Wang Y."/>
            <person name="Zhang L."/>
            <person name="Carpita N."/>
            <person name="Freeling M."/>
            <person name="Gingle A."/>
            <person name="Hash C."/>
            <person name="Keller B."/>
            <person name="Klein P."/>
            <person name="Kresovich S."/>
            <person name="Mccann M."/>
            <person name="Ming R."/>
            <person name="Peterson D."/>
            <person name="Rahman M."/>
            <person name="Ware D."/>
            <person name="Westhoff P."/>
            <person name="Mayer K."/>
            <person name="Messing J."/>
            <person name="Sims D."/>
            <person name="Jenkins J."/>
            <person name="Shu S."/>
            <person name="Rokhsar D."/>
        </authorList>
    </citation>
    <scope>NUCLEOTIDE SEQUENCE</scope>
</reference>
<evidence type="ECO:0000259" key="6">
    <source>
        <dbReference type="Pfam" id="PF13249"/>
    </source>
</evidence>
<evidence type="ECO:0000256" key="1">
    <source>
        <dbReference type="ARBA" id="ARBA00009755"/>
    </source>
</evidence>
<dbReference type="Proteomes" id="UP000000768">
    <property type="component" value="Chromosome 5"/>
</dbReference>
<dbReference type="ExpressionAtlas" id="A0A1B6PR67">
    <property type="expression patterns" value="baseline and differential"/>
</dbReference>
<dbReference type="SUPFAM" id="SSF48239">
    <property type="entry name" value="Terpenoid cyclases/Protein prenyltransferases"/>
    <property type="match status" value="2"/>
</dbReference>
<dbReference type="eggNOG" id="KOG0497">
    <property type="taxonomic scope" value="Eukaryota"/>
</dbReference>
<dbReference type="PANTHER" id="PTHR11764">
    <property type="entry name" value="TERPENE CYCLASE/MUTASE FAMILY MEMBER"/>
    <property type="match status" value="1"/>
</dbReference>
<dbReference type="STRING" id="4558.A0A1B6PR67"/>
<dbReference type="Gramene" id="OQU83222">
    <property type="protein sequence ID" value="OQU83222"/>
    <property type="gene ID" value="SORBI_3005G092500"/>
</dbReference>
<comment type="similarity">
    <text evidence="1 3">Belongs to the terpene cyclase/mutase family.</text>
</comment>
<dbReference type="InterPro" id="IPR018333">
    <property type="entry name" value="Squalene_cyclase"/>
</dbReference>
<dbReference type="EMBL" id="CM000764">
    <property type="protein sequence ID" value="OQU83224.1"/>
    <property type="molecule type" value="Genomic_DNA"/>
</dbReference>
<dbReference type="PROSITE" id="PS01074">
    <property type="entry name" value="TERPENE_SYNTHASES"/>
    <property type="match status" value="1"/>
</dbReference>
<dbReference type="Pfam" id="PF13249">
    <property type="entry name" value="SQHop_cyclase_N"/>
    <property type="match status" value="1"/>
</dbReference>
<evidence type="ECO:0000313" key="7">
    <source>
        <dbReference type="EMBL" id="KXG28161.1"/>
    </source>
</evidence>
<evidence type="ECO:0000259" key="5">
    <source>
        <dbReference type="Pfam" id="PF13243"/>
    </source>
</evidence>
<gene>
    <name evidence="7" type="ORF">SORBI_3005G092500</name>
</gene>
<dbReference type="InterPro" id="IPR002365">
    <property type="entry name" value="Terpene_synthase_CS"/>
</dbReference>
<organism evidence="7 8">
    <name type="scientific">Sorghum bicolor</name>
    <name type="common">Sorghum</name>
    <name type="synonym">Sorghum vulgare</name>
    <dbReference type="NCBI Taxonomy" id="4558"/>
    <lineage>
        <taxon>Eukaryota</taxon>
        <taxon>Viridiplantae</taxon>
        <taxon>Streptophyta</taxon>
        <taxon>Embryophyta</taxon>
        <taxon>Tracheophyta</taxon>
        <taxon>Spermatophyta</taxon>
        <taxon>Magnoliopsida</taxon>
        <taxon>Liliopsida</taxon>
        <taxon>Poales</taxon>
        <taxon>Poaceae</taxon>
        <taxon>PACMAD clade</taxon>
        <taxon>Panicoideae</taxon>
        <taxon>Andropogonodae</taxon>
        <taxon>Andropogoneae</taxon>
        <taxon>Sorghinae</taxon>
        <taxon>Sorghum</taxon>
    </lineage>
</organism>
<dbReference type="GO" id="GO:0005811">
    <property type="term" value="C:lipid droplet"/>
    <property type="evidence" value="ECO:0007669"/>
    <property type="project" value="InterPro"/>
</dbReference>
<keyword evidence="4" id="KW-1133">Transmembrane helix</keyword>
<dbReference type="GO" id="GO:0016866">
    <property type="term" value="F:intramolecular transferase activity"/>
    <property type="evidence" value="ECO:0007669"/>
    <property type="project" value="InterPro"/>
</dbReference>
<dbReference type="CDD" id="cd02892">
    <property type="entry name" value="SQCY_1"/>
    <property type="match status" value="1"/>
</dbReference>
<keyword evidence="4" id="KW-0812">Transmembrane</keyword>
<dbReference type="Gramene" id="KXG28161">
    <property type="protein sequence ID" value="KXG28161"/>
    <property type="gene ID" value="SORBI_3005G092500"/>
</dbReference>
<evidence type="ECO:0000256" key="3">
    <source>
        <dbReference type="RuleBase" id="RU362003"/>
    </source>
</evidence>
<dbReference type="InterPro" id="IPR008930">
    <property type="entry name" value="Terpenoid_cyclase/PrenylTrfase"/>
</dbReference>
<dbReference type="Gramene" id="OQU83221">
    <property type="protein sequence ID" value="OQU83221"/>
    <property type="gene ID" value="SORBI_3005G092500"/>
</dbReference>
<evidence type="ECO:0000313" key="8">
    <source>
        <dbReference type="Proteomes" id="UP000000768"/>
    </source>
</evidence>
<dbReference type="PANTHER" id="PTHR11764:SF37">
    <property type="entry name" value="PARKEOL SYNTHASE"/>
    <property type="match status" value="1"/>
</dbReference>